<name>A0A285CRN2_9RHOB</name>
<accession>A0A285CRN2</accession>
<reference evidence="4" key="1">
    <citation type="submission" date="2017-08" db="EMBL/GenBank/DDBJ databases">
        <authorList>
            <person name="Varghese N."/>
            <person name="Submissions S."/>
        </authorList>
    </citation>
    <scope>NUCLEOTIDE SEQUENCE [LARGE SCALE GENOMIC DNA]</scope>
    <source>
        <strain evidence="4">JA234</strain>
    </source>
</reference>
<dbReference type="GO" id="GO:0009425">
    <property type="term" value="C:bacterial-type flagellum basal body"/>
    <property type="evidence" value="ECO:0007669"/>
    <property type="project" value="UniProtKB-SubCell"/>
</dbReference>
<dbReference type="InterPro" id="IPR001444">
    <property type="entry name" value="Flag_bb_rod_N"/>
</dbReference>
<comment type="subcellular location">
    <subcellularLocation>
        <location evidence="1">Bacterial flagellum basal body</location>
    </subcellularLocation>
</comment>
<evidence type="ECO:0000256" key="1">
    <source>
        <dbReference type="ARBA" id="ARBA00004117"/>
    </source>
</evidence>
<keyword evidence="3" id="KW-0282">Flagellum</keyword>
<dbReference type="Proteomes" id="UP000219467">
    <property type="component" value="Unassembled WGS sequence"/>
</dbReference>
<sequence length="126" mass="13376">MFEKLEIVRLAQAMARHAGARTEVIAQNVANADTPGFRARDLPDFAAYAEGSGLRTTRAGHLRGAEAAAVDPVVTDGRGSVAPNGNTVSLEDEMVKAVSARQQHDMALSIYQNSSRIIRTSLGRGA</sequence>
<dbReference type="OrthoDB" id="9788334at2"/>
<evidence type="ECO:0000313" key="3">
    <source>
        <dbReference type="EMBL" id="SNX69718.1"/>
    </source>
</evidence>
<protein>
    <submittedName>
        <fullName evidence="3">Flagellar basal-body rod protein FlgB</fullName>
    </submittedName>
</protein>
<keyword evidence="4" id="KW-1185">Reference proteome</keyword>
<dbReference type="EMBL" id="OAOQ01000004">
    <property type="protein sequence ID" value="SNX69718.1"/>
    <property type="molecule type" value="Genomic_DNA"/>
</dbReference>
<gene>
    <name evidence="3" type="ORF">SAMN05878503_104181</name>
</gene>
<evidence type="ECO:0000313" key="4">
    <source>
        <dbReference type="Proteomes" id="UP000219467"/>
    </source>
</evidence>
<proteinExistence type="predicted"/>
<dbReference type="NCBIfam" id="NF009270">
    <property type="entry name" value="PRK12627.1"/>
    <property type="match status" value="1"/>
</dbReference>
<organism evidence="3 4">
    <name type="scientific">Cereibacter ovatus</name>
    <dbReference type="NCBI Taxonomy" id="439529"/>
    <lineage>
        <taxon>Bacteria</taxon>
        <taxon>Pseudomonadati</taxon>
        <taxon>Pseudomonadota</taxon>
        <taxon>Alphaproteobacteria</taxon>
        <taxon>Rhodobacterales</taxon>
        <taxon>Paracoccaceae</taxon>
        <taxon>Cereibacter</taxon>
    </lineage>
</organism>
<feature type="domain" description="Flagellar basal body rod protein N-terminal" evidence="2">
    <location>
        <begin position="20"/>
        <end position="38"/>
    </location>
</feature>
<dbReference type="Pfam" id="PF00460">
    <property type="entry name" value="Flg_bb_rod"/>
    <property type="match status" value="1"/>
</dbReference>
<keyword evidence="3" id="KW-0966">Cell projection</keyword>
<evidence type="ECO:0000259" key="2">
    <source>
        <dbReference type="Pfam" id="PF00460"/>
    </source>
</evidence>
<dbReference type="AlphaFoldDB" id="A0A285CRN2"/>
<keyword evidence="3" id="KW-0969">Cilium</keyword>
<dbReference type="RefSeq" id="WP_097030090.1">
    <property type="nucleotide sequence ID" value="NZ_OAOQ01000004.1"/>
</dbReference>